<accession>A0A485PIK9</accession>
<organism evidence="1 2">
    <name type="scientific">Lynx pardinus</name>
    <name type="common">Iberian lynx</name>
    <name type="synonym">Felis pardina</name>
    <dbReference type="NCBI Taxonomy" id="191816"/>
    <lineage>
        <taxon>Eukaryota</taxon>
        <taxon>Metazoa</taxon>
        <taxon>Chordata</taxon>
        <taxon>Craniata</taxon>
        <taxon>Vertebrata</taxon>
        <taxon>Euteleostomi</taxon>
        <taxon>Mammalia</taxon>
        <taxon>Eutheria</taxon>
        <taxon>Laurasiatheria</taxon>
        <taxon>Carnivora</taxon>
        <taxon>Feliformia</taxon>
        <taxon>Felidae</taxon>
        <taxon>Felinae</taxon>
        <taxon>Lynx</taxon>
    </lineage>
</organism>
<keyword evidence="2" id="KW-1185">Reference proteome</keyword>
<dbReference type="Proteomes" id="UP000386466">
    <property type="component" value="Unassembled WGS sequence"/>
</dbReference>
<gene>
    <name evidence="1" type="ORF">LYPA_23C017576</name>
</gene>
<evidence type="ECO:0000313" key="2">
    <source>
        <dbReference type="Proteomes" id="UP000386466"/>
    </source>
</evidence>
<sequence length="139" mass="15045">MAECQLHPGTLAAPCCCRCPRLQPGASPSQKKFTRQCSSSVSGIMENHNTHLAPGFTLNDLVLAPVNVAVFWGLLGPGGFNSLHRMSFQQWNRFSPCGLRTSRTPLCSCGFALPTRAPPGIKLWSCRLCTPPVYSLNGI</sequence>
<dbReference type="AlphaFoldDB" id="A0A485PIK9"/>
<dbReference type="EMBL" id="CAAGRJ010035235">
    <property type="protein sequence ID" value="VFV44208.1"/>
    <property type="molecule type" value="Genomic_DNA"/>
</dbReference>
<name>A0A485PIK9_LYNPA</name>
<protein>
    <submittedName>
        <fullName evidence="1">Uncharacterized protein</fullName>
    </submittedName>
</protein>
<proteinExistence type="predicted"/>
<reference evidence="1 2" key="1">
    <citation type="submission" date="2019-01" db="EMBL/GenBank/DDBJ databases">
        <authorList>
            <person name="Alioto T."/>
            <person name="Alioto T."/>
        </authorList>
    </citation>
    <scope>NUCLEOTIDE SEQUENCE [LARGE SCALE GENOMIC DNA]</scope>
</reference>
<evidence type="ECO:0000313" key="1">
    <source>
        <dbReference type="EMBL" id="VFV44208.1"/>
    </source>
</evidence>